<accession>A0A9D3MGU6</accession>
<dbReference type="Proteomes" id="UP001044222">
    <property type="component" value="Chromosome 6"/>
</dbReference>
<dbReference type="PANTHER" id="PTHR21292:SF4">
    <property type="entry name" value="TUMOR NECROSIS FACTOR ALPHA-INDUCED PROTEIN 2"/>
    <property type="match status" value="1"/>
</dbReference>
<feature type="compositionally biased region" description="Basic residues" evidence="2">
    <location>
        <begin position="103"/>
        <end position="113"/>
    </location>
</feature>
<dbReference type="InterPro" id="IPR010326">
    <property type="entry name" value="EXOC3/Sec6"/>
</dbReference>
<dbReference type="AlphaFoldDB" id="A0A9D3MGU6"/>
<dbReference type="InterPro" id="IPR042532">
    <property type="entry name" value="EXOC3/Sec6_C"/>
</dbReference>
<dbReference type="GO" id="GO:0000145">
    <property type="term" value="C:exocyst"/>
    <property type="evidence" value="ECO:0007669"/>
    <property type="project" value="InterPro"/>
</dbReference>
<evidence type="ECO:0008006" key="5">
    <source>
        <dbReference type="Google" id="ProtNLM"/>
    </source>
</evidence>
<proteinExistence type="inferred from homology"/>
<dbReference type="GO" id="GO:0000149">
    <property type="term" value="F:SNARE binding"/>
    <property type="evidence" value="ECO:0007669"/>
    <property type="project" value="TreeGrafter"/>
</dbReference>
<dbReference type="PANTHER" id="PTHR21292">
    <property type="entry name" value="EXOCYST COMPLEX COMPONENT SEC6-RELATED"/>
    <property type="match status" value="1"/>
</dbReference>
<reference evidence="3" key="1">
    <citation type="submission" date="2021-01" db="EMBL/GenBank/DDBJ databases">
        <title>A chromosome-scale assembly of European eel, Anguilla anguilla.</title>
        <authorList>
            <person name="Henkel C."/>
            <person name="Jong-Raadsen S.A."/>
            <person name="Dufour S."/>
            <person name="Weltzien F.-A."/>
            <person name="Palstra A.P."/>
            <person name="Pelster B."/>
            <person name="Spaink H.P."/>
            <person name="Van Den Thillart G.E."/>
            <person name="Jansen H."/>
            <person name="Zahm M."/>
            <person name="Klopp C."/>
            <person name="Cedric C."/>
            <person name="Louis A."/>
            <person name="Berthelot C."/>
            <person name="Parey E."/>
            <person name="Roest Crollius H."/>
            <person name="Montfort J."/>
            <person name="Robinson-Rechavi M."/>
            <person name="Bucao C."/>
            <person name="Bouchez O."/>
            <person name="Gislard M."/>
            <person name="Lluch J."/>
            <person name="Milhes M."/>
            <person name="Lampietro C."/>
            <person name="Lopez Roques C."/>
            <person name="Donnadieu C."/>
            <person name="Braasch I."/>
            <person name="Desvignes T."/>
            <person name="Postlethwait J."/>
            <person name="Bobe J."/>
            <person name="Guiguen Y."/>
            <person name="Dirks R."/>
        </authorList>
    </citation>
    <scope>NUCLEOTIDE SEQUENCE</scope>
    <source>
        <strain evidence="3">Tag_6206</strain>
        <tissue evidence="3">Liver</tissue>
    </source>
</reference>
<dbReference type="GO" id="GO:0006887">
    <property type="term" value="P:exocytosis"/>
    <property type="evidence" value="ECO:0007669"/>
    <property type="project" value="InterPro"/>
</dbReference>
<feature type="compositionally biased region" description="Basic and acidic residues" evidence="2">
    <location>
        <begin position="71"/>
        <end position="83"/>
    </location>
</feature>
<keyword evidence="4" id="KW-1185">Reference proteome</keyword>
<feature type="region of interest" description="Disordered" evidence="2">
    <location>
        <begin position="1"/>
        <end position="37"/>
    </location>
</feature>
<evidence type="ECO:0000256" key="2">
    <source>
        <dbReference type="SAM" id="MobiDB-lite"/>
    </source>
</evidence>
<gene>
    <name evidence="3" type="ORF">ANANG_G00120990</name>
</gene>
<feature type="region of interest" description="Disordered" evidence="2">
    <location>
        <begin position="63"/>
        <end position="126"/>
    </location>
</feature>
<organism evidence="3 4">
    <name type="scientific">Anguilla anguilla</name>
    <name type="common">European freshwater eel</name>
    <name type="synonym">Muraena anguilla</name>
    <dbReference type="NCBI Taxonomy" id="7936"/>
    <lineage>
        <taxon>Eukaryota</taxon>
        <taxon>Metazoa</taxon>
        <taxon>Chordata</taxon>
        <taxon>Craniata</taxon>
        <taxon>Vertebrata</taxon>
        <taxon>Euteleostomi</taxon>
        <taxon>Actinopterygii</taxon>
        <taxon>Neopterygii</taxon>
        <taxon>Teleostei</taxon>
        <taxon>Anguilliformes</taxon>
        <taxon>Anguillidae</taxon>
        <taxon>Anguilla</taxon>
    </lineage>
</organism>
<comment type="similarity">
    <text evidence="1">Belongs to the SEC6 family.</text>
</comment>
<dbReference type="Pfam" id="PF06046">
    <property type="entry name" value="Sec6"/>
    <property type="match status" value="1"/>
</dbReference>
<dbReference type="Gene3D" id="1.10.357.70">
    <property type="entry name" value="Exocyst complex component Sec6, C-terminal domain"/>
    <property type="match status" value="1"/>
</dbReference>
<protein>
    <recommendedName>
        <fullName evidence="5">Tumor necrosis factor alpha-induced protein 2</fullName>
    </recommendedName>
</protein>
<name>A0A9D3MGU6_ANGAN</name>
<evidence type="ECO:0000313" key="3">
    <source>
        <dbReference type="EMBL" id="KAG5847000.1"/>
    </source>
</evidence>
<evidence type="ECO:0000256" key="1">
    <source>
        <dbReference type="ARBA" id="ARBA00009447"/>
    </source>
</evidence>
<feature type="compositionally biased region" description="Basic and acidic residues" evidence="2">
    <location>
        <begin position="1"/>
        <end position="18"/>
    </location>
</feature>
<comment type="caution">
    <text evidence="3">The sequence shown here is derived from an EMBL/GenBank/DDBJ whole genome shotgun (WGS) entry which is preliminary data.</text>
</comment>
<dbReference type="EMBL" id="JAFIRN010000006">
    <property type="protein sequence ID" value="KAG5847000.1"/>
    <property type="molecule type" value="Genomic_DNA"/>
</dbReference>
<sequence>METRDHPAEEVKTLKDVNENGAASFEQPPVVSSAENHKHVKYKIKLPEFKKWPRSPKAAIDTVDSTSTIDHPAEDVNTLKDDNENGAASFEQPPVVSSAENQKRRKRRIKFPKFKNGPRSPKAAVDSALQIERSFKENIEEKRLKEADCQLINREEYLFQQGAGQEGVERGGRDKEEAELQEDYESLLVLVRLAIQNSFSAEPGDGREADGVHGGCGCCREALQFPKEKVCKMGKQVHVDLLKVVQDVKTCYPAEFNVCDTYARLYHQAFSSQLVKMAELDLNFDDLVYLLCWVHNYYPNDVLKHNELEKDIDIEALGPLLPEAVVRPIEEKYLSQKESQLGVWVSNALKQEENRWRSGSLPELILDHYYSTIAIDVIEMVDAAVKETKAIFCDLSRAQRIMCQLEIFLMRYKKSLEDFIKEKHVNTNALLKANLASIEQFKEYLEKCADLLPEEKNRCLTLLEDMENYAYCYFLDVMHAEFKVEYKQLWTQAWLERGSRQLVELLEKHIWDCENLKPTCKQELVSRLHVQVILEYVRRMMKGKLKLKNKEQQEGAASLLFEDSKMLNSVFIEAGSKERWLQDILPKIAEVLRLQDPGAIQLEVITLAQCYPDLSDKHVSILLHLKNLSRDHIRRIKDSLAVNRSLDTPEDTRSFFSRVRLPKFTTKI</sequence>
<evidence type="ECO:0000313" key="4">
    <source>
        <dbReference type="Proteomes" id="UP001044222"/>
    </source>
</evidence>
<dbReference type="GO" id="GO:0051601">
    <property type="term" value="P:exocyst localization"/>
    <property type="evidence" value="ECO:0007669"/>
    <property type="project" value="TreeGrafter"/>
</dbReference>